<feature type="compositionally biased region" description="Basic and acidic residues" evidence="1">
    <location>
        <begin position="1"/>
        <end position="10"/>
    </location>
</feature>
<comment type="caution">
    <text evidence="2">The sequence shown here is derived from an EMBL/GenBank/DDBJ whole genome shotgun (WGS) entry which is preliminary data.</text>
</comment>
<reference evidence="2 3" key="1">
    <citation type="journal article" date="2019" name="Sci. Rep.">
        <title>Orb-weaving spider Araneus ventricosus genome elucidates the spidroin gene catalogue.</title>
        <authorList>
            <person name="Kono N."/>
            <person name="Nakamura H."/>
            <person name="Ohtoshi R."/>
            <person name="Moran D.A.P."/>
            <person name="Shinohara A."/>
            <person name="Yoshida Y."/>
            <person name="Fujiwara M."/>
            <person name="Mori M."/>
            <person name="Tomita M."/>
            <person name="Arakawa K."/>
        </authorList>
    </citation>
    <scope>NUCLEOTIDE SEQUENCE [LARGE SCALE GENOMIC DNA]</scope>
</reference>
<organism evidence="2 3">
    <name type="scientific">Araneus ventricosus</name>
    <name type="common">Orbweaver spider</name>
    <name type="synonym">Epeira ventricosa</name>
    <dbReference type="NCBI Taxonomy" id="182803"/>
    <lineage>
        <taxon>Eukaryota</taxon>
        <taxon>Metazoa</taxon>
        <taxon>Ecdysozoa</taxon>
        <taxon>Arthropoda</taxon>
        <taxon>Chelicerata</taxon>
        <taxon>Arachnida</taxon>
        <taxon>Araneae</taxon>
        <taxon>Araneomorphae</taxon>
        <taxon>Entelegynae</taxon>
        <taxon>Araneoidea</taxon>
        <taxon>Araneidae</taxon>
        <taxon>Araneus</taxon>
    </lineage>
</organism>
<keyword evidence="3" id="KW-1185">Reference proteome</keyword>
<feature type="region of interest" description="Disordered" evidence="1">
    <location>
        <begin position="1"/>
        <end position="27"/>
    </location>
</feature>
<proteinExistence type="predicted"/>
<accession>A0A4Y2AM40</accession>
<evidence type="ECO:0000313" key="3">
    <source>
        <dbReference type="Proteomes" id="UP000499080"/>
    </source>
</evidence>
<evidence type="ECO:0000313" key="2">
    <source>
        <dbReference type="EMBL" id="GBL80285.1"/>
    </source>
</evidence>
<protein>
    <submittedName>
        <fullName evidence="2">Uncharacterized protein</fullName>
    </submittedName>
</protein>
<dbReference type="AlphaFoldDB" id="A0A4Y2AM40"/>
<name>A0A4Y2AM40_ARAVE</name>
<evidence type="ECO:0000256" key="1">
    <source>
        <dbReference type="SAM" id="MobiDB-lite"/>
    </source>
</evidence>
<sequence>MFRLRPKEPHSALPKHPGKQLEDRPPQQVVRHCGSCIIAPIRSGSCRNPRFTGVRPVIGSGPEEPHHHCAIRLTRACLLKRQPLIREPLHMLFVSKTRDQHF</sequence>
<dbReference type="EMBL" id="BGPR01156781">
    <property type="protein sequence ID" value="GBL80285.1"/>
    <property type="molecule type" value="Genomic_DNA"/>
</dbReference>
<gene>
    <name evidence="2" type="ORF">AVEN_263379_1</name>
</gene>
<dbReference type="Proteomes" id="UP000499080">
    <property type="component" value="Unassembled WGS sequence"/>
</dbReference>